<accession>A0A0G1SKX0</accession>
<sequence length="126" mass="15105">MSYKGTIIEESLENKDILKEVHISATRVEHVIEEHQTPWIKQWTLHTVEISEDQAKSVAEKISKALDREHGWYADFKNKTHHYIMFRDKVFFIHQRKKEQYDEAKRYGISLGIPEYQVDFSPDREE</sequence>
<dbReference type="EMBL" id="LCMG01000006">
    <property type="protein sequence ID" value="KKU33965.1"/>
    <property type="molecule type" value="Genomic_DNA"/>
</dbReference>
<evidence type="ECO:0000313" key="2">
    <source>
        <dbReference type="Proteomes" id="UP000034705"/>
    </source>
</evidence>
<organism evidence="1 2">
    <name type="scientific">Candidatus Uhrbacteria bacterium GW2011_GWF2_46_218</name>
    <dbReference type="NCBI Taxonomy" id="1619001"/>
    <lineage>
        <taxon>Bacteria</taxon>
        <taxon>Candidatus Uhriibacteriota</taxon>
    </lineage>
</organism>
<dbReference type="AlphaFoldDB" id="A0A0G1SKX0"/>
<dbReference type="Proteomes" id="UP000034705">
    <property type="component" value="Unassembled WGS sequence"/>
</dbReference>
<proteinExistence type="predicted"/>
<evidence type="ECO:0000313" key="1">
    <source>
        <dbReference type="EMBL" id="KKU33965.1"/>
    </source>
</evidence>
<reference evidence="1 2" key="1">
    <citation type="journal article" date="2015" name="Nature">
        <title>rRNA introns, odd ribosomes, and small enigmatic genomes across a large radiation of phyla.</title>
        <authorList>
            <person name="Brown C.T."/>
            <person name="Hug L.A."/>
            <person name="Thomas B.C."/>
            <person name="Sharon I."/>
            <person name="Castelle C.J."/>
            <person name="Singh A."/>
            <person name="Wilkins M.J."/>
            <person name="Williams K.H."/>
            <person name="Banfield J.F."/>
        </authorList>
    </citation>
    <scope>NUCLEOTIDE SEQUENCE [LARGE SCALE GENOMIC DNA]</scope>
</reference>
<name>A0A0G1SKX0_9BACT</name>
<comment type="caution">
    <text evidence="1">The sequence shown here is derived from an EMBL/GenBank/DDBJ whole genome shotgun (WGS) entry which is preliminary data.</text>
</comment>
<protein>
    <submittedName>
        <fullName evidence="1">Uncharacterized protein</fullName>
    </submittedName>
</protein>
<gene>
    <name evidence="1" type="ORF">UX45_C0006G0017</name>
</gene>